<dbReference type="EMBL" id="JBHSWI010000001">
    <property type="protein sequence ID" value="MFC6646639.1"/>
    <property type="molecule type" value="Genomic_DNA"/>
</dbReference>
<evidence type="ECO:0000313" key="3">
    <source>
        <dbReference type="Proteomes" id="UP001596391"/>
    </source>
</evidence>
<dbReference type="RefSeq" id="WP_263370294.1">
    <property type="nucleotide sequence ID" value="NZ_JAGSYD010000001.1"/>
</dbReference>
<evidence type="ECO:0000256" key="1">
    <source>
        <dbReference type="SAM" id="SignalP"/>
    </source>
</evidence>
<gene>
    <name evidence="2" type="ORF">ACFQBQ_13795</name>
</gene>
<comment type="caution">
    <text evidence="2">The sequence shown here is derived from an EMBL/GenBank/DDBJ whole genome shotgun (WGS) entry which is preliminary data.</text>
</comment>
<dbReference type="Proteomes" id="UP001596391">
    <property type="component" value="Unassembled WGS sequence"/>
</dbReference>
<sequence>MKKTFLATVLGVGLLAGGTLAADAQIAVRIGPPPPRREVIPPPRPGYVWHPGYHRWDGGRYVWVPGEYAVPPRPGAYWVPGHWAHRPGGYVWIEGHYR</sequence>
<dbReference type="InterPro" id="IPR024447">
    <property type="entry name" value="YXWGXW_rpt"/>
</dbReference>
<name>A0ABW1ZBX3_9BACT</name>
<protein>
    <submittedName>
        <fullName evidence="2">YXWGXW repeat-containing protein</fullName>
    </submittedName>
</protein>
<evidence type="ECO:0000313" key="2">
    <source>
        <dbReference type="EMBL" id="MFC6646639.1"/>
    </source>
</evidence>
<organism evidence="2 3">
    <name type="scientific">Granulicella cerasi</name>
    <dbReference type="NCBI Taxonomy" id="741063"/>
    <lineage>
        <taxon>Bacteria</taxon>
        <taxon>Pseudomonadati</taxon>
        <taxon>Acidobacteriota</taxon>
        <taxon>Terriglobia</taxon>
        <taxon>Terriglobales</taxon>
        <taxon>Acidobacteriaceae</taxon>
        <taxon>Granulicella</taxon>
    </lineage>
</organism>
<feature type="signal peptide" evidence="1">
    <location>
        <begin position="1"/>
        <end position="21"/>
    </location>
</feature>
<reference evidence="3" key="1">
    <citation type="journal article" date="2019" name="Int. J. Syst. Evol. Microbiol.">
        <title>The Global Catalogue of Microorganisms (GCM) 10K type strain sequencing project: providing services to taxonomists for standard genome sequencing and annotation.</title>
        <authorList>
            <consortium name="The Broad Institute Genomics Platform"/>
            <consortium name="The Broad Institute Genome Sequencing Center for Infectious Disease"/>
            <person name="Wu L."/>
            <person name="Ma J."/>
        </authorList>
    </citation>
    <scope>NUCLEOTIDE SEQUENCE [LARGE SCALE GENOMIC DNA]</scope>
    <source>
        <strain evidence="3">CGMCC 1.16026</strain>
    </source>
</reference>
<keyword evidence="1" id="KW-0732">Signal</keyword>
<accession>A0ABW1ZBX3</accession>
<feature type="chain" id="PRO_5047265316" evidence="1">
    <location>
        <begin position="22"/>
        <end position="98"/>
    </location>
</feature>
<dbReference type="Pfam" id="PF12779">
    <property type="entry name" value="WXXGXW"/>
    <property type="match status" value="2"/>
</dbReference>
<keyword evidence="3" id="KW-1185">Reference proteome</keyword>
<proteinExistence type="predicted"/>